<name>A0A1V4SM64_RUMHU</name>
<comment type="caution">
    <text evidence="2">The sequence shown here is derived from an EMBL/GenBank/DDBJ whole genome shotgun (WGS) entry which is preliminary data.</text>
</comment>
<dbReference type="InterPro" id="IPR036866">
    <property type="entry name" value="RibonucZ/Hydroxyglut_hydro"/>
</dbReference>
<evidence type="ECO:0000313" key="3">
    <source>
        <dbReference type="Proteomes" id="UP000191554"/>
    </source>
</evidence>
<gene>
    <name evidence="2" type="ORF">CLHUN_11820</name>
</gene>
<evidence type="ECO:0000259" key="1">
    <source>
        <dbReference type="SMART" id="SM00849"/>
    </source>
</evidence>
<dbReference type="PANTHER" id="PTHR13754:SF18">
    <property type="entry name" value="7,8-DIHYDROPTERIN-6-METHYL-4-(BETA-D-RIBOFURANOSYL)-AMINOBENZENE-5'-PHOSPHATE SYNTHASE"/>
    <property type="match status" value="1"/>
</dbReference>
<dbReference type="Proteomes" id="UP000191554">
    <property type="component" value="Unassembled WGS sequence"/>
</dbReference>
<dbReference type="InterPro" id="IPR001279">
    <property type="entry name" value="Metallo-B-lactamas"/>
</dbReference>
<dbReference type="EMBL" id="MZGX01000006">
    <property type="protein sequence ID" value="OPX44950.1"/>
    <property type="molecule type" value="Genomic_DNA"/>
</dbReference>
<dbReference type="PANTHER" id="PTHR13754">
    <property type="entry name" value="METALLO-BETA-LACTAMASE SUPERFAMILY PROTEIN"/>
    <property type="match status" value="1"/>
</dbReference>
<proteinExistence type="predicted"/>
<dbReference type="InterPro" id="IPR041712">
    <property type="entry name" value="DHPS-like_MBL-fold"/>
</dbReference>
<dbReference type="SMART" id="SM00849">
    <property type="entry name" value="Lactamase_B"/>
    <property type="match status" value="1"/>
</dbReference>
<dbReference type="Pfam" id="PF00753">
    <property type="entry name" value="Lactamase_B"/>
    <property type="match status" value="1"/>
</dbReference>
<dbReference type="AlphaFoldDB" id="A0A1V4SM64"/>
<evidence type="ECO:0000313" key="2">
    <source>
        <dbReference type="EMBL" id="OPX44950.1"/>
    </source>
</evidence>
<sequence>MKLTVLVDNNTTIDKNYFGEPGLSYYIEEEGKRLLFDVGYSDIFLRNASKMGIDLKKTDYLVLSHGHLDHTWGMVNLFGILDYYSGADSLRPTLLAHPGSLVTKIDKGEQIGFIYSRQMVESAFNLNLTKKTVWITEKLVFLGEIERTNDFENTEPIGITLDNGVEVPDYIMDDTALAYKTREGIVVITGCSHSGICNIVEYAKKVCGDDRVVDIIGGFHLLKPSEVRLEKTLAYMKKLAPKEVHTCHCTDLASKISLAGVVNLKEVGVGEIFSY</sequence>
<feature type="domain" description="Metallo-beta-lactamase" evidence="1">
    <location>
        <begin position="21"/>
        <end position="248"/>
    </location>
</feature>
<accession>A0A1V4SM64</accession>
<dbReference type="RefSeq" id="WP_080063635.1">
    <property type="nucleotide sequence ID" value="NZ_MZGX01000006.1"/>
</dbReference>
<dbReference type="STRING" id="48256.CLHUN_11820"/>
<dbReference type="CDD" id="cd07713">
    <property type="entry name" value="DHPS-like_MBL-fold"/>
    <property type="match status" value="1"/>
</dbReference>
<dbReference type="SUPFAM" id="SSF56281">
    <property type="entry name" value="Metallo-hydrolase/oxidoreductase"/>
    <property type="match status" value="1"/>
</dbReference>
<dbReference type="OrthoDB" id="9803916at2"/>
<dbReference type="InterPro" id="IPR052926">
    <property type="entry name" value="Metallo-beta-lactamase_dom"/>
</dbReference>
<protein>
    <submittedName>
        <fullName evidence="2">Metallo-beta-lactamase superfamily protein</fullName>
    </submittedName>
</protein>
<dbReference type="GO" id="GO:0016740">
    <property type="term" value="F:transferase activity"/>
    <property type="evidence" value="ECO:0007669"/>
    <property type="project" value="TreeGrafter"/>
</dbReference>
<keyword evidence="3" id="KW-1185">Reference proteome</keyword>
<dbReference type="Gene3D" id="3.60.15.10">
    <property type="entry name" value="Ribonuclease Z/Hydroxyacylglutathione hydrolase-like"/>
    <property type="match status" value="1"/>
</dbReference>
<reference evidence="2 3" key="1">
    <citation type="submission" date="2017-03" db="EMBL/GenBank/DDBJ databases">
        <title>Genome sequence of Clostridium hungatei DSM 14427.</title>
        <authorList>
            <person name="Poehlein A."/>
            <person name="Daniel R."/>
        </authorList>
    </citation>
    <scope>NUCLEOTIDE SEQUENCE [LARGE SCALE GENOMIC DNA]</scope>
    <source>
        <strain evidence="2 3">DSM 14427</strain>
    </source>
</reference>
<organism evidence="2 3">
    <name type="scientific">Ruminiclostridium hungatei</name>
    <name type="common">Clostridium hungatei</name>
    <dbReference type="NCBI Taxonomy" id="48256"/>
    <lineage>
        <taxon>Bacteria</taxon>
        <taxon>Bacillati</taxon>
        <taxon>Bacillota</taxon>
        <taxon>Clostridia</taxon>
        <taxon>Eubacteriales</taxon>
        <taxon>Oscillospiraceae</taxon>
        <taxon>Ruminiclostridium</taxon>
    </lineage>
</organism>